<name>F6D2U2_METPW</name>
<organism evidence="1 2">
    <name type="scientific">Methanobacterium paludis (strain DSM 25820 / JCM 18151 / SWAN1)</name>
    <dbReference type="NCBI Taxonomy" id="868131"/>
    <lineage>
        <taxon>Archaea</taxon>
        <taxon>Methanobacteriati</taxon>
        <taxon>Methanobacteriota</taxon>
        <taxon>Methanomada group</taxon>
        <taxon>Methanobacteria</taxon>
        <taxon>Methanobacteriales</taxon>
        <taxon>Methanobacteriaceae</taxon>
        <taxon>Methanobacterium</taxon>
    </lineage>
</organism>
<sequence length="72" mass="8289">MTKKKEVKCIGSYFSGCEPSYMEWHGVTMSVSVFDTESTYKKIDGVWYLKKVYKHKPRVTEAYVRVTNALGA</sequence>
<dbReference type="HOGENOM" id="CLU_2712883_0_0_2"/>
<dbReference type="AlphaFoldDB" id="F6D2U2"/>
<proteinExistence type="predicted"/>
<dbReference type="KEGG" id="mew:MSWAN_1660"/>
<evidence type="ECO:0000313" key="1">
    <source>
        <dbReference type="EMBL" id="AEG18671.1"/>
    </source>
</evidence>
<dbReference type="GeneID" id="10669169"/>
<protein>
    <submittedName>
        <fullName evidence="1">Uncharacterized protein</fullName>
    </submittedName>
</protein>
<dbReference type="RefSeq" id="WP_013826170.1">
    <property type="nucleotide sequence ID" value="NC_015574.1"/>
</dbReference>
<evidence type="ECO:0000313" key="2">
    <source>
        <dbReference type="Proteomes" id="UP000009231"/>
    </source>
</evidence>
<dbReference type="EMBL" id="CP002772">
    <property type="protein sequence ID" value="AEG18671.1"/>
    <property type="molecule type" value="Genomic_DNA"/>
</dbReference>
<gene>
    <name evidence="1" type="ordered locus">MSWAN_1660</name>
</gene>
<accession>F6D2U2</accession>
<keyword evidence="2" id="KW-1185">Reference proteome</keyword>
<dbReference type="STRING" id="868131.MSWAN_1660"/>
<reference evidence="1 2" key="1">
    <citation type="journal article" date="2014" name="Int. J. Syst. Evol. Microbiol.">
        <title>Methanobacterium paludis sp. nov. and a novel strain of Methanobacterium lacus isolated from northern peatlands.</title>
        <authorList>
            <person name="Cadillo-Quiroz H."/>
            <person name="Brauer S.L."/>
            <person name="Goodson N."/>
            <person name="Yavitt J.B."/>
            <person name="Zinder S.H."/>
        </authorList>
    </citation>
    <scope>NUCLEOTIDE SEQUENCE [LARGE SCALE GENOMIC DNA]</scope>
    <source>
        <strain evidence="2">DSM 25820 / JCM 18151 / SWAN1</strain>
    </source>
</reference>
<dbReference type="Proteomes" id="UP000009231">
    <property type="component" value="Chromosome"/>
</dbReference>